<reference evidence="2" key="1">
    <citation type="journal article" date="2022" name="bioRxiv">
        <title>Sequencing and chromosome-scale assembly of the giantPleurodeles waltlgenome.</title>
        <authorList>
            <person name="Brown T."/>
            <person name="Elewa A."/>
            <person name="Iarovenko S."/>
            <person name="Subramanian E."/>
            <person name="Araus A.J."/>
            <person name="Petzold A."/>
            <person name="Susuki M."/>
            <person name="Suzuki K.-i.T."/>
            <person name="Hayashi T."/>
            <person name="Toyoda A."/>
            <person name="Oliveira C."/>
            <person name="Osipova E."/>
            <person name="Leigh N.D."/>
            <person name="Simon A."/>
            <person name="Yun M.H."/>
        </authorList>
    </citation>
    <scope>NUCLEOTIDE SEQUENCE</scope>
    <source>
        <strain evidence="2">20211129_DDA</strain>
        <tissue evidence="2">Liver</tissue>
    </source>
</reference>
<sequence length="130" mass="14378">MFLRCKKQETEADVCCAVIEETATEEDATSENTVTAGDNAGEDTAGEGKELQESSAEMDGEEQEQLEENNERAEREVSTACHIPVGTWPEQVRARIQAWNTIWAQTREARRTVEEGKEGFILGEGQGTVL</sequence>
<gene>
    <name evidence="2" type="ORF">NDU88_006117</name>
</gene>
<comment type="caution">
    <text evidence="2">The sequence shown here is derived from an EMBL/GenBank/DDBJ whole genome shotgun (WGS) entry which is preliminary data.</text>
</comment>
<feature type="region of interest" description="Disordered" evidence="1">
    <location>
        <begin position="21"/>
        <end position="82"/>
    </location>
</feature>
<proteinExistence type="predicted"/>
<accession>A0AAV7W9P7</accession>
<dbReference type="AlphaFoldDB" id="A0AAV7W9P7"/>
<feature type="compositionally biased region" description="Acidic residues" evidence="1">
    <location>
        <begin position="56"/>
        <end position="68"/>
    </location>
</feature>
<name>A0AAV7W9P7_PLEWA</name>
<evidence type="ECO:0000313" key="2">
    <source>
        <dbReference type="EMBL" id="KAJ1210755.1"/>
    </source>
</evidence>
<organism evidence="2 3">
    <name type="scientific">Pleurodeles waltl</name>
    <name type="common">Iberian ribbed newt</name>
    <dbReference type="NCBI Taxonomy" id="8319"/>
    <lineage>
        <taxon>Eukaryota</taxon>
        <taxon>Metazoa</taxon>
        <taxon>Chordata</taxon>
        <taxon>Craniata</taxon>
        <taxon>Vertebrata</taxon>
        <taxon>Euteleostomi</taxon>
        <taxon>Amphibia</taxon>
        <taxon>Batrachia</taxon>
        <taxon>Caudata</taxon>
        <taxon>Salamandroidea</taxon>
        <taxon>Salamandridae</taxon>
        <taxon>Pleurodelinae</taxon>
        <taxon>Pleurodeles</taxon>
    </lineage>
</organism>
<evidence type="ECO:0000256" key="1">
    <source>
        <dbReference type="SAM" id="MobiDB-lite"/>
    </source>
</evidence>
<evidence type="ECO:0000313" key="3">
    <source>
        <dbReference type="Proteomes" id="UP001066276"/>
    </source>
</evidence>
<keyword evidence="3" id="KW-1185">Reference proteome</keyword>
<dbReference type="EMBL" id="JANPWB010000002">
    <property type="protein sequence ID" value="KAJ1210755.1"/>
    <property type="molecule type" value="Genomic_DNA"/>
</dbReference>
<protein>
    <submittedName>
        <fullName evidence="2">Uncharacterized protein</fullName>
    </submittedName>
</protein>
<dbReference type="Proteomes" id="UP001066276">
    <property type="component" value="Chromosome 1_2"/>
</dbReference>